<keyword evidence="7" id="KW-1185">Reference proteome</keyword>
<evidence type="ECO:0000256" key="2">
    <source>
        <dbReference type="ARBA" id="ARBA00013064"/>
    </source>
</evidence>
<dbReference type="PROSITE" id="PS50056">
    <property type="entry name" value="TYR_PHOSPHATASE_2"/>
    <property type="match status" value="1"/>
</dbReference>
<protein>
    <recommendedName>
        <fullName evidence="2">protein-tyrosine-phosphatase</fullName>
        <ecNumber evidence="2">3.1.3.48</ecNumber>
    </recommendedName>
</protein>
<dbReference type="Proteomes" id="UP001054837">
    <property type="component" value="Unassembled WGS sequence"/>
</dbReference>
<dbReference type="GO" id="GO:0017017">
    <property type="term" value="F:MAP kinase tyrosine/serine/threonine phosphatase activity"/>
    <property type="evidence" value="ECO:0007669"/>
    <property type="project" value="TreeGrafter"/>
</dbReference>
<dbReference type="AlphaFoldDB" id="A0AAV4T6I9"/>
<dbReference type="InterPro" id="IPR000340">
    <property type="entry name" value="Dual-sp_phosphatase_cat-dom"/>
</dbReference>
<keyword evidence="4" id="KW-0904">Protein phosphatase</keyword>
<dbReference type="EC" id="3.1.3.48" evidence="2"/>
<reference evidence="6 7" key="1">
    <citation type="submission" date="2021-06" db="EMBL/GenBank/DDBJ databases">
        <title>Caerostris darwini draft genome.</title>
        <authorList>
            <person name="Kono N."/>
            <person name="Arakawa K."/>
        </authorList>
    </citation>
    <scope>NUCLEOTIDE SEQUENCE [LARGE SCALE GENOMIC DNA]</scope>
</reference>
<keyword evidence="3" id="KW-0378">Hydrolase</keyword>
<accession>A0AAV4T6I9</accession>
<dbReference type="GO" id="GO:0033550">
    <property type="term" value="F:MAP kinase tyrosine phosphatase activity"/>
    <property type="evidence" value="ECO:0007669"/>
    <property type="project" value="TreeGrafter"/>
</dbReference>
<dbReference type="CDD" id="cd14498">
    <property type="entry name" value="DSP"/>
    <property type="match status" value="1"/>
</dbReference>
<evidence type="ECO:0000256" key="4">
    <source>
        <dbReference type="ARBA" id="ARBA00022912"/>
    </source>
</evidence>
<evidence type="ECO:0000259" key="5">
    <source>
        <dbReference type="PROSITE" id="PS50056"/>
    </source>
</evidence>
<comment type="caution">
    <text evidence="6">The sequence shown here is derived from an EMBL/GenBank/DDBJ whole genome shotgun (WGS) entry which is preliminary data.</text>
</comment>
<dbReference type="InterPro" id="IPR000387">
    <property type="entry name" value="Tyr_Pase_dom"/>
</dbReference>
<gene>
    <name evidence="6" type="ORF">CDAR_318191</name>
</gene>
<evidence type="ECO:0000313" key="7">
    <source>
        <dbReference type="Proteomes" id="UP001054837"/>
    </source>
</evidence>
<evidence type="ECO:0000313" key="6">
    <source>
        <dbReference type="EMBL" id="GIY41910.1"/>
    </source>
</evidence>
<dbReference type="Pfam" id="PF00782">
    <property type="entry name" value="DSPc"/>
    <property type="match status" value="1"/>
</dbReference>
<dbReference type="PROSITE" id="PS00383">
    <property type="entry name" value="TYR_PHOSPHATASE_1"/>
    <property type="match status" value="1"/>
</dbReference>
<organism evidence="6 7">
    <name type="scientific">Caerostris darwini</name>
    <dbReference type="NCBI Taxonomy" id="1538125"/>
    <lineage>
        <taxon>Eukaryota</taxon>
        <taxon>Metazoa</taxon>
        <taxon>Ecdysozoa</taxon>
        <taxon>Arthropoda</taxon>
        <taxon>Chelicerata</taxon>
        <taxon>Arachnida</taxon>
        <taxon>Araneae</taxon>
        <taxon>Araneomorphae</taxon>
        <taxon>Entelegynae</taxon>
        <taxon>Araneoidea</taxon>
        <taxon>Araneidae</taxon>
        <taxon>Caerostris</taxon>
    </lineage>
</organism>
<dbReference type="InterPro" id="IPR016130">
    <property type="entry name" value="Tyr_Pase_AS"/>
</dbReference>
<evidence type="ECO:0000256" key="3">
    <source>
        <dbReference type="ARBA" id="ARBA00022801"/>
    </source>
</evidence>
<feature type="domain" description="Tyrosine specific protein phosphatases" evidence="5">
    <location>
        <begin position="1"/>
        <end position="54"/>
    </location>
</feature>
<sequence>MLAEQAYLKKTGVLVHCHAGVSRSPAICLAYLMSTAQSSMSSCYAYLMNIQPSISPNWGFLAELDEYGKSLPFDLHDYDFEGITHVQLEAFLHKN</sequence>
<dbReference type="GO" id="GO:0043409">
    <property type="term" value="P:negative regulation of MAPK cascade"/>
    <property type="evidence" value="ECO:0007669"/>
    <property type="project" value="TreeGrafter"/>
</dbReference>
<evidence type="ECO:0000256" key="1">
    <source>
        <dbReference type="ARBA" id="ARBA00008601"/>
    </source>
</evidence>
<dbReference type="GO" id="GO:0005737">
    <property type="term" value="C:cytoplasm"/>
    <property type="evidence" value="ECO:0007669"/>
    <property type="project" value="TreeGrafter"/>
</dbReference>
<dbReference type="Gene3D" id="3.90.190.10">
    <property type="entry name" value="Protein tyrosine phosphatase superfamily"/>
    <property type="match status" value="1"/>
</dbReference>
<name>A0AAV4T6I9_9ARAC</name>
<dbReference type="SUPFAM" id="SSF52799">
    <property type="entry name" value="(Phosphotyrosine protein) phosphatases II"/>
    <property type="match status" value="1"/>
</dbReference>
<dbReference type="PANTHER" id="PTHR10159:SF519">
    <property type="entry name" value="DUAL SPECIFICITY PROTEIN PHOSPHATASE MPK3"/>
    <property type="match status" value="1"/>
</dbReference>
<dbReference type="PANTHER" id="PTHR10159">
    <property type="entry name" value="DUAL SPECIFICITY PROTEIN PHOSPHATASE"/>
    <property type="match status" value="1"/>
</dbReference>
<proteinExistence type="inferred from homology"/>
<dbReference type="EMBL" id="BPLQ01009126">
    <property type="protein sequence ID" value="GIY41910.1"/>
    <property type="molecule type" value="Genomic_DNA"/>
</dbReference>
<comment type="similarity">
    <text evidence="1">Belongs to the protein-tyrosine phosphatase family. Non-receptor class dual specificity subfamily.</text>
</comment>
<dbReference type="GO" id="GO:0008330">
    <property type="term" value="F:protein tyrosine/threonine phosphatase activity"/>
    <property type="evidence" value="ECO:0007669"/>
    <property type="project" value="TreeGrafter"/>
</dbReference>
<dbReference type="InterPro" id="IPR029021">
    <property type="entry name" value="Prot-tyrosine_phosphatase-like"/>
</dbReference>